<evidence type="ECO:0000256" key="4">
    <source>
        <dbReference type="ARBA" id="ARBA00022840"/>
    </source>
</evidence>
<dbReference type="Pfam" id="PF00271">
    <property type="entry name" value="Helicase_C"/>
    <property type="match status" value="1"/>
</dbReference>
<evidence type="ECO:0000256" key="2">
    <source>
        <dbReference type="ARBA" id="ARBA00022801"/>
    </source>
</evidence>
<feature type="domain" description="Helicase C-terminal" evidence="6">
    <location>
        <begin position="289"/>
        <end position="471"/>
    </location>
</feature>
<evidence type="ECO:0000259" key="5">
    <source>
        <dbReference type="PROSITE" id="PS51192"/>
    </source>
</evidence>
<sequence length="708" mass="80904">MKTQDALKALKKGSGIADRQFALLQAIARAVTANPKSRIAKELVLRALEHRDTFTETRPILSSLVRETGLFPYLDDPALSIRDLLALEFHRPEALKDIIFHQEQAPVYHKLLAGKNVVLSAPTSFGKSKIIDAVIATCRFTNVVVIVPTLALLDETRRRLQRQFSRQYHIVGHPSQQPAEGRNIFIFTPERVVSYKENFPRIDFFVLDEFYKIGGQSEEDRRVVSLNEAFYYLYKKHKAQFYMLGPNIREISPGANQRFNFEFISTDFQTVVADIVDMHAPTEEARSRGLIRICRDAEEPTLIYCKSIPQVNRVAEELLASDVQGIAADTEPAANWLGREFHPDWVLPRALRAGIAIHYGPLPRSVAHEMVRFFNSGRIQFLICTSTLIEGINTKAKNVVIFDNKIATKKLDYFTFNNIKGRSGRMFEHFVGCVFLFHEEPQPELPFVDFPLHSQNKNTPESLLIQMDKEDLEEKARERISATVERSPLPIDVLRENHGIEPKAQITLAEEILSDLSRYYALLAWSNPPEYEQLGACCDLIWNFWVRRRRNGVYSAKQLVLKLWQLGKHQSLAERIKDELDGASKYAAKTANEAVERILRFDRNWASFDFPQYLMALDRIQKYIFTREDMQCGNYSYYAGQVESLFLPGLCAALDEYGIPATLTMKCGFLHEAETVTDALSQLGSADLRTLDLHSYEVELLESVREGN</sequence>
<proteinExistence type="predicted"/>
<dbReference type="InterPro" id="IPR027417">
    <property type="entry name" value="P-loop_NTPase"/>
</dbReference>
<evidence type="ECO:0000256" key="1">
    <source>
        <dbReference type="ARBA" id="ARBA00022741"/>
    </source>
</evidence>
<dbReference type="PROSITE" id="PS51192">
    <property type="entry name" value="HELICASE_ATP_BIND_1"/>
    <property type="match status" value="1"/>
</dbReference>
<keyword evidence="4" id="KW-0067">ATP-binding</keyword>
<dbReference type="Gene3D" id="3.40.50.300">
    <property type="entry name" value="P-loop containing nucleotide triphosphate hydrolases"/>
    <property type="match status" value="2"/>
</dbReference>
<dbReference type="PROSITE" id="PS51194">
    <property type="entry name" value="HELICASE_CTER"/>
    <property type="match status" value="1"/>
</dbReference>
<evidence type="ECO:0000259" key="6">
    <source>
        <dbReference type="PROSITE" id="PS51194"/>
    </source>
</evidence>
<keyword evidence="3 7" id="KW-0347">Helicase</keyword>
<dbReference type="Pfam" id="PF00270">
    <property type="entry name" value="DEAD"/>
    <property type="match status" value="1"/>
</dbReference>
<protein>
    <submittedName>
        <fullName evidence="7">Helicase conserved C-terminal domain-containing protein</fullName>
    </submittedName>
</protein>
<keyword evidence="2" id="KW-0378">Hydrolase</keyword>
<dbReference type="InterPro" id="IPR011545">
    <property type="entry name" value="DEAD/DEAH_box_helicase_dom"/>
</dbReference>
<dbReference type="GO" id="GO:0016787">
    <property type="term" value="F:hydrolase activity"/>
    <property type="evidence" value="ECO:0007669"/>
    <property type="project" value="UniProtKB-KW"/>
</dbReference>
<feature type="domain" description="Helicase ATP-binding" evidence="5">
    <location>
        <begin position="108"/>
        <end position="245"/>
    </location>
</feature>
<dbReference type="PANTHER" id="PTHR47961">
    <property type="entry name" value="DNA POLYMERASE THETA, PUTATIVE (AFU_ORTHOLOGUE AFUA_1G05260)-RELATED"/>
    <property type="match status" value="1"/>
</dbReference>
<dbReference type="InterPro" id="IPR014001">
    <property type="entry name" value="Helicase_ATP-bd"/>
</dbReference>
<dbReference type="GO" id="GO:0004386">
    <property type="term" value="F:helicase activity"/>
    <property type="evidence" value="ECO:0007669"/>
    <property type="project" value="UniProtKB-KW"/>
</dbReference>
<keyword evidence="1" id="KW-0547">Nucleotide-binding</keyword>
<dbReference type="GO" id="GO:0003676">
    <property type="term" value="F:nucleic acid binding"/>
    <property type="evidence" value="ECO:0007669"/>
    <property type="project" value="InterPro"/>
</dbReference>
<evidence type="ECO:0000313" key="7">
    <source>
        <dbReference type="EMBL" id="VFJ94796.1"/>
    </source>
</evidence>
<reference evidence="7" key="1">
    <citation type="submission" date="2019-02" db="EMBL/GenBank/DDBJ databases">
        <authorList>
            <person name="Gruber-Vodicka R. H."/>
            <person name="Seah K. B. B."/>
        </authorList>
    </citation>
    <scope>NUCLEOTIDE SEQUENCE</scope>
    <source>
        <strain evidence="7">BECK_M7</strain>
    </source>
</reference>
<organism evidence="7">
    <name type="scientific">Candidatus Kentrum sp. LFY</name>
    <dbReference type="NCBI Taxonomy" id="2126342"/>
    <lineage>
        <taxon>Bacteria</taxon>
        <taxon>Pseudomonadati</taxon>
        <taxon>Pseudomonadota</taxon>
        <taxon>Gammaproteobacteria</taxon>
        <taxon>Candidatus Kentrum</taxon>
    </lineage>
</organism>
<dbReference type="SMART" id="SM00487">
    <property type="entry name" value="DEXDc"/>
    <property type="match status" value="1"/>
</dbReference>
<dbReference type="PANTHER" id="PTHR47961:SF6">
    <property type="entry name" value="DNA-DIRECTED DNA POLYMERASE"/>
    <property type="match status" value="1"/>
</dbReference>
<name>A0A450UQP5_9GAMM</name>
<dbReference type="GO" id="GO:0005524">
    <property type="term" value="F:ATP binding"/>
    <property type="evidence" value="ECO:0007669"/>
    <property type="project" value="UniProtKB-KW"/>
</dbReference>
<dbReference type="EMBL" id="CAADFF010000063">
    <property type="protein sequence ID" value="VFJ94796.1"/>
    <property type="molecule type" value="Genomic_DNA"/>
</dbReference>
<dbReference type="AlphaFoldDB" id="A0A450UQP5"/>
<dbReference type="SUPFAM" id="SSF52540">
    <property type="entry name" value="P-loop containing nucleoside triphosphate hydrolases"/>
    <property type="match status" value="1"/>
</dbReference>
<dbReference type="InterPro" id="IPR001650">
    <property type="entry name" value="Helicase_C-like"/>
</dbReference>
<accession>A0A450UQP5</accession>
<gene>
    <name evidence="7" type="ORF">BECKLFY1418B_GA0070995_10634</name>
</gene>
<dbReference type="InterPro" id="IPR050474">
    <property type="entry name" value="Hel308_SKI2-like"/>
</dbReference>
<evidence type="ECO:0000256" key="3">
    <source>
        <dbReference type="ARBA" id="ARBA00022806"/>
    </source>
</evidence>
<dbReference type="SMART" id="SM00490">
    <property type="entry name" value="HELICc"/>
    <property type="match status" value="1"/>
</dbReference>